<evidence type="ECO:0000313" key="3">
    <source>
        <dbReference type="EMBL" id="KAG7305047.1"/>
    </source>
</evidence>
<proteinExistence type="predicted"/>
<comment type="caution">
    <text evidence="3">The sequence shown here is derived from an EMBL/GenBank/DDBJ whole genome shotgun (WGS) entry which is preliminary data.</text>
</comment>
<dbReference type="PANTHER" id="PTHR23227:SF67">
    <property type="entry name" value="CRANIOFACIAL DEVELOPMENT PROTEIN 2-LIKE"/>
    <property type="match status" value="1"/>
</dbReference>
<organism evidence="3 4">
    <name type="scientific">Plutella xylostella</name>
    <name type="common">Diamondback moth</name>
    <name type="synonym">Plutella maculipennis</name>
    <dbReference type="NCBI Taxonomy" id="51655"/>
    <lineage>
        <taxon>Eukaryota</taxon>
        <taxon>Metazoa</taxon>
        <taxon>Ecdysozoa</taxon>
        <taxon>Arthropoda</taxon>
        <taxon>Hexapoda</taxon>
        <taxon>Insecta</taxon>
        <taxon>Pterygota</taxon>
        <taxon>Neoptera</taxon>
        <taxon>Endopterygota</taxon>
        <taxon>Lepidoptera</taxon>
        <taxon>Glossata</taxon>
        <taxon>Ditrysia</taxon>
        <taxon>Yponomeutoidea</taxon>
        <taxon>Plutellidae</taxon>
        <taxon>Plutella</taxon>
    </lineage>
</organism>
<evidence type="ECO:0000313" key="4">
    <source>
        <dbReference type="Proteomes" id="UP000823941"/>
    </source>
</evidence>
<feature type="domain" description="Endonuclease/exonuclease/phosphatase" evidence="2">
    <location>
        <begin position="36"/>
        <end position="177"/>
    </location>
</feature>
<dbReference type="SUPFAM" id="SSF56219">
    <property type="entry name" value="DNase I-like"/>
    <property type="match status" value="1"/>
</dbReference>
<dbReference type="EMBL" id="JAHIBW010000014">
    <property type="protein sequence ID" value="KAG7305047.1"/>
    <property type="molecule type" value="Genomic_DNA"/>
</dbReference>
<dbReference type="InterPro" id="IPR005135">
    <property type="entry name" value="Endo/exonuclease/phosphatase"/>
</dbReference>
<accession>A0ABQ7QIK1</accession>
<gene>
    <name evidence="3" type="ORF">JYU34_010503</name>
</gene>
<evidence type="ECO:0000256" key="1">
    <source>
        <dbReference type="SAM" id="MobiDB-lite"/>
    </source>
</evidence>
<sequence length="432" mass="49563">MGSTQLNQPEGGDEARHPSRRVSRGGEKWFAEARLGTFNVCGGMEDKVDEVYEMMDARGIDILCVNETKRKGKDITTHGSYTAYWSGVDVTERACQGVGIILSERMVNCVKGYECVSPRLLGMRLKVGLRKLFVLGVYAPDMSKNISIREEFWESARETLMICEDNEYVIMLGDFNGRVGVKRTGYESVLGTFGDVSVNENGESLLEVCMEKKLLVTNTLFCHKKIHMYTWQRGKDRSMIDFAIVDGRMKSEVVDTRVFRGNSVGTDHYMVICRISGLFKGWRHRAPVSTTPLQRIRVENLRDECVKEKYLCNLKEKFSDMSAENKEEKDFEYVWDRMKRGLVDAATEVCGISKKKNDRKGNTYWWDDEVRMMVDAKKKAWLSSQQQRFFSLSLITHTITHTLRAKKKTFSIVKSHVTNKVQTVKIIFLCKT</sequence>
<dbReference type="CDD" id="cd09076">
    <property type="entry name" value="L1-EN"/>
    <property type="match status" value="1"/>
</dbReference>
<name>A0ABQ7QIK1_PLUXY</name>
<dbReference type="InterPro" id="IPR027124">
    <property type="entry name" value="Swc5/CFDP1/2"/>
</dbReference>
<feature type="region of interest" description="Disordered" evidence="1">
    <location>
        <begin position="1"/>
        <end position="24"/>
    </location>
</feature>
<evidence type="ECO:0000259" key="2">
    <source>
        <dbReference type="Pfam" id="PF03372"/>
    </source>
</evidence>
<reference evidence="3 4" key="1">
    <citation type="submission" date="2021-06" db="EMBL/GenBank/DDBJ databases">
        <title>A haploid diamondback moth (Plutella xylostella L.) genome assembly resolves 31 chromosomes and identifies a diamide resistance mutation.</title>
        <authorList>
            <person name="Ward C.M."/>
            <person name="Perry K.D."/>
            <person name="Baker G."/>
            <person name="Powis K."/>
            <person name="Heckel D.G."/>
            <person name="Baxter S.W."/>
        </authorList>
    </citation>
    <scope>NUCLEOTIDE SEQUENCE [LARGE SCALE GENOMIC DNA]</scope>
    <source>
        <strain evidence="3 4">LV</strain>
        <tissue evidence="3">Single pupa</tissue>
    </source>
</reference>
<dbReference type="InterPro" id="IPR036691">
    <property type="entry name" value="Endo/exonu/phosph_ase_sf"/>
</dbReference>
<protein>
    <recommendedName>
        <fullName evidence="2">Endonuclease/exonuclease/phosphatase domain-containing protein</fullName>
    </recommendedName>
</protein>
<dbReference type="Pfam" id="PF03372">
    <property type="entry name" value="Exo_endo_phos"/>
    <property type="match status" value="1"/>
</dbReference>
<dbReference type="Gene3D" id="3.60.10.10">
    <property type="entry name" value="Endonuclease/exonuclease/phosphatase"/>
    <property type="match status" value="1"/>
</dbReference>
<keyword evidence="4" id="KW-1185">Reference proteome</keyword>
<dbReference type="PANTHER" id="PTHR23227">
    <property type="entry name" value="BUCENTAUR RELATED"/>
    <property type="match status" value="1"/>
</dbReference>
<dbReference type="Proteomes" id="UP000823941">
    <property type="component" value="Chromosome 14"/>
</dbReference>